<dbReference type="Gene3D" id="3.90.70.10">
    <property type="entry name" value="Cysteine proteinases"/>
    <property type="match status" value="1"/>
</dbReference>
<keyword evidence="2" id="KW-0645">Protease</keyword>
<proteinExistence type="inferred from homology"/>
<sequence length="347" mass="39652">MKYTGFILLVALLIVCECRNDSTKEEWKRFKLQFNKTYATNKEDLKRYKVFKENLKNIHKHNKRFEKGKETYLQEMNRFGDLTDKEFGEIYGLAENENVIKYDDDTKAKEKKSGNTSTSQSKDEFLDWSKTGAVTPAKDQGTCGSCWIFSAVGALESYNFRKTGKLISFSEQNIVDCFSNDTCEGGVPEYAAKYIYNHGIHLESDYPYTAGQDACKILIKPTIRIAFNDTSFTKGTDEDLKQGVKEHGPLSVCLYVTANWRFYGSGVWYHNKCSYESNHCVLLVGYGTEKGNDYWIFKNSWGPNWGQNGFIKVARNKHENYCGIGYGMFLIDQKSEGIPDSVAENSI</sequence>
<dbReference type="PANTHER" id="PTHR12411">
    <property type="entry name" value="CYSTEINE PROTEASE FAMILY C1-RELATED"/>
    <property type="match status" value="1"/>
</dbReference>
<evidence type="ECO:0000259" key="8">
    <source>
        <dbReference type="SMART" id="SM00645"/>
    </source>
</evidence>
<dbReference type="FunFam" id="3.90.70.10:FF:000332">
    <property type="entry name" value="Cathepsin L1"/>
    <property type="match status" value="1"/>
</dbReference>
<dbReference type="InterPro" id="IPR025660">
    <property type="entry name" value="Pept_his_AS"/>
</dbReference>
<name>A0A6P7FXD3_DIAVI</name>
<gene>
    <name evidence="10" type="primary">LOC114333718</name>
</gene>
<dbReference type="CDD" id="cd02248">
    <property type="entry name" value="Peptidase_C1A"/>
    <property type="match status" value="1"/>
</dbReference>
<keyword evidence="3" id="KW-0378">Hydrolase</keyword>
<dbReference type="Pfam" id="PF00112">
    <property type="entry name" value="Peptidase_C1"/>
    <property type="match status" value="1"/>
</dbReference>
<dbReference type="InterPro" id="IPR000169">
    <property type="entry name" value="Pept_cys_AS"/>
</dbReference>
<dbReference type="InterPro" id="IPR038765">
    <property type="entry name" value="Papain-like_cys_pep_sf"/>
</dbReference>
<keyword evidence="6" id="KW-1015">Disulfide bond</keyword>
<keyword evidence="7" id="KW-0732">Signal</keyword>
<evidence type="ECO:0000256" key="1">
    <source>
        <dbReference type="ARBA" id="ARBA00008455"/>
    </source>
</evidence>
<dbReference type="GO" id="GO:0008234">
    <property type="term" value="F:cysteine-type peptidase activity"/>
    <property type="evidence" value="ECO:0007669"/>
    <property type="project" value="UniProtKB-KW"/>
</dbReference>
<comment type="similarity">
    <text evidence="1">Belongs to the peptidase C1 family.</text>
</comment>
<dbReference type="PROSITE" id="PS00640">
    <property type="entry name" value="THIOL_PROTEASE_ASN"/>
    <property type="match status" value="1"/>
</dbReference>
<dbReference type="InterPro" id="IPR000668">
    <property type="entry name" value="Peptidase_C1A_C"/>
</dbReference>
<dbReference type="GO" id="GO:0006508">
    <property type="term" value="P:proteolysis"/>
    <property type="evidence" value="ECO:0007669"/>
    <property type="project" value="UniProtKB-KW"/>
</dbReference>
<dbReference type="InterPro" id="IPR025661">
    <property type="entry name" value="Pept_asp_AS"/>
</dbReference>
<evidence type="ECO:0000259" key="9">
    <source>
        <dbReference type="SMART" id="SM00848"/>
    </source>
</evidence>
<evidence type="ECO:0000313" key="10">
    <source>
        <dbReference type="RefSeq" id="XP_028139467.1"/>
    </source>
</evidence>
<dbReference type="SMART" id="SM00848">
    <property type="entry name" value="Inhibitor_I29"/>
    <property type="match status" value="1"/>
</dbReference>
<dbReference type="InterPro" id="IPR013128">
    <property type="entry name" value="Peptidase_C1A"/>
</dbReference>
<dbReference type="PROSITE" id="PS00639">
    <property type="entry name" value="THIOL_PROTEASE_HIS"/>
    <property type="match status" value="1"/>
</dbReference>
<dbReference type="PRINTS" id="PR00705">
    <property type="entry name" value="PAPAIN"/>
</dbReference>
<evidence type="ECO:0000256" key="3">
    <source>
        <dbReference type="ARBA" id="ARBA00022801"/>
    </source>
</evidence>
<accession>A0A6P7FXD3</accession>
<evidence type="ECO:0000256" key="6">
    <source>
        <dbReference type="ARBA" id="ARBA00023157"/>
    </source>
</evidence>
<evidence type="ECO:0000256" key="5">
    <source>
        <dbReference type="ARBA" id="ARBA00023145"/>
    </source>
</evidence>
<dbReference type="InterPro" id="IPR039417">
    <property type="entry name" value="Peptidase_C1A_papain-like"/>
</dbReference>
<protein>
    <submittedName>
        <fullName evidence="10">Cathepsin L1-like</fullName>
    </submittedName>
</protein>
<dbReference type="InParanoid" id="A0A6P7FXD3"/>
<keyword evidence="4" id="KW-0788">Thiol protease</keyword>
<dbReference type="SUPFAM" id="SSF54001">
    <property type="entry name" value="Cysteine proteinases"/>
    <property type="match status" value="1"/>
</dbReference>
<dbReference type="PROSITE" id="PS00139">
    <property type="entry name" value="THIOL_PROTEASE_CYS"/>
    <property type="match status" value="1"/>
</dbReference>
<reference evidence="10" key="1">
    <citation type="submission" date="2025-08" db="UniProtKB">
        <authorList>
            <consortium name="RefSeq"/>
        </authorList>
    </citation>
    <scope>IDENTIFICATION</scope>
    <source>
        <tissue evidence="10">Whole insect</tissue>
    </source>
</reference>
<feature type="domain" description="Cathepsin propeptide inhibitor" evidence="9">
    <location>
        <begin position="27"/>
        <end position="87"/>
    </location>
</feature>
<feature type="signal peptide" evidence="7">
    <location>
        <begin position="1"/>
        <end position="18"/>
    </location>
</feature>
<dbReference type="InterPro" id="IPR013201">
    <property type="entry name" value="Prot_inhib_I29"/>
</dbReference>
<evidence type="ECO:0000256" key="4">
    <source>
        <dbReference type="ARBA" id="ARBA00022807"/>
    </source>
</evidence>
<feature type="domain" description="Peptidase C1A papain C-terminal" evidence="8">
    <location>
        <begin position="122"/>
        <end position="333"/>
    </location>
</feature>
<dbReference type="Pfam" id="PF08246">
    <property type="entry name" value="Inhibitor_I29"/>
    <property type="match status" value="1"/>
</dbReference>
<dbReference type="SMART" id="SM00645">
    <property type="entry name" value="Pept_C1"/>
    <property type="match status" value="1"/>
</dbReference>
<dbReference type="AlphaFoldDB" id="A0A6P7FXD3"/>
<evidence type="ECO:0000256" key="7">
    <source>
        <dbReference type="SAM" id="SignalP"/>
    </source>
</evidence>
<keyword evidence="5" id="KW-0865">Zymogen</keyword>
<evidence type="ECO:0000256" key="2">
    <source>
        <dbReference type="ARBA" id="ARBA00022670"/>
    </source>
</evidence>
<organism evidence="10">
    <name type="scientific">Diabrotica virgifera virgifera</name>
    <name type="common">western corn rootworm</name>
    <dbReference type="NCBI Taxonomy" id="50390"/>
    <lineage>
        <taxon>Eukaryota</taxon>
        <taxon>Metazoa</taxon>
        <taxon>Ecdysozoa</taxon>
        <taxon>Arthropoda</taxon>
        <taxon>Hexapoda</taxon>
        <taxon>Insecta</taxon>
        <taxon>Pterygota</taxon>
        <taxon>Neoptera</taxon>
        <taxon>Endopterygota</taxon>
        <taxon>Coleoptera</taxon>
        <taxon>Polyphaga</taxon>
        <taxon>Cucujiformia</taxon>
        <taxon>Chrysomeloidea</taxon>
        <taxon>Chrysomelidae</taxon>
        <taxon>Galerucinae</taxon>
        <taxon>Diabroticina</taxon>
        <taxon>Diabroticites</taxon>
        <taxon>Diabrotica</taxon>
    </lineage>
</organism>
<feature type="chain" id="PRO_5027818621" evidence="7">
    <location>
        <begin position="19"/>
        <end position="347"/>
    </location>
</feature>
<dbReference type="RefSeq" id="XP_028139467.1">
    <property type="nucleotide sequence ID" value="XM_028283666.1"/>
</dbReference>